<organism evidence="6 7">
    <name type="scientific">Aureimonas endophytica</name>
    <dbReference type="NCBI Taxonomy" id="2027858"/>
    <lineage>
        <taxon>Bacteria</taxon>
        <taxon>Pseudomonadati</taxon>
        <taxon>Pseudomonadota</taxon>
        <taxon>Alphaproteobacteria</taxon>
        <taxon>Hyphomicrobiales</taxon>
        <taxon>Aurantimonadaceae</taxon>
        <taxon>Aureimonas</taxon>
    </lineage>
</organism>
<keyword evidence="2" id="KW-0808">Transferase</keyword>
<dbReference type="PIRSF" id="PIRSF000451">
    <property type="entry name" value="PKS_III"/>
    <property type="match status" value="1"/>
</dbReference>
<sequence>MPHAFVNRIATALPPNEVHRYFLGFANSQLDGDPGRQAVFNRLADRSGIERRYSCIRPSEDPRGASVDVEGVFRRGAFPGTAQRMQMFERDAPDLAVEAVEKLDLGDRAGSITHLVVTTCTGFSAPGIDLEIVARCGLDPSVERTIIGFMGCYAAINGLKLAHHIVRSTPDARVLLVNIELCTLHLKETTDLEKLLSFCLWGDGCAASLISAEPGGLRLDRFKAMLAADSRDLMSWSVRDDGFDMVLSGRVPAAIQRSLGTDPGAFLDGRPVDEISLWAVHPGGRTVLDAVERALALPADALRHSREVLRNVGNMSSATVMFVLRKMLDMPAGLPGCAMAFGPGLTAETMLFETAG</sequence>
<dbReference type="PANTHER" id="PTHR11877:SF46">
    <property type="entry name" value="TYPE III POLYKETIDE SYNTHASE A"/>
    <property type="match status" value="1"/>
</dbReference>
<reference evidence="6" key="2">
    <citation type="submission" date="2020-09" db="EMBL/GenBank/DDBJ databases">
        <authorList>
            <person name="Sun Q."/>
            <person name="Zhou Y."/>
        </authorList>
    </citation>
    <scope>NUCLEOTIDE SEQUENCE</scope>
    <source>
        <strain evidence="6">CGMCC 1.15367</strain>
    </source>
</reference>
<evidence type="ECO:0000313" key="7">
    <source>
        <dbReference type="Proteomes" id="UP000644699"/>
    </source>
</evidence>
<dbReference type="PANTHER" id="PTHR11877">
    <property type="entry name" value="HYDROXYMETHYLGLUTARYL-COA SYNTHASE"/>
    <property type="match status" value="1"/>
</dbReference>
<name>A0A916ZNX6_9HYPH</name>
<dbReference type="CDD" id="cd00831">
    <property type="entry name" value="CHS_like"/>
    <property type="match status" value="1"/>
</dbReference>
<dbReference type="RefSeq" id="WP_188908992.1">
    <property type="nucleotide sequence ID" value="NZ_BMIQ01000003.1"/>
</dbReference>
<evidence type="ECO:0000256" key="1">
    <source>
        <dbReference type="ARBA" id="ARBA00005531"/>
    </source>
</evidence>
<keyword evidence="7" id="KW-1185">Reference proteome</keyword>
<dbReference type="AlphaFoldDB" id="A0A916ZNX6"/>
<comment type="similarity">
    <text evidence="1">Belongs to the thiolase-like superfamily. Chalcone/stilbene synthases family.</text>
</comment>
<feature type="domain" description="Chalcone/stilbene synthase C-terminal" evidence="5">
    <location>
        <begin position="238"/>
        <end position="353"/>
    </location>
</feature>
<dbReference type="InterPro" id="IPR012328">
    <property type="entry name" value="Chalcone/stilbene_synt_C"/>
</dbReference>
<evidence type="ECO:0000313" key="6">
    <source>
        <dbReference type="EMBL" id="GGE05471.1"/>
    </source>
</evidence>
<evidence type="ECO:0000256" key="2">
    <source>
        <dbReference type="ARBA" id="ARBA00022679"/>
    </source>
</evidence>
<evidence type="ECO:0000259" key="4">
    <source>
        <dbReference type="Pfam" id="PF00195"/>
    </source>
</evidence>
<evidence type="ECO:0000256" key="3">
    <source>
        <dbReference type="PIRSR" id="PIRSR000451-1"/>
    </source>
</evidence>
<proteinExistence type="inferred from homology"/>
<dbReference type="InterPro" id="IPR011141">
    <property type="entry name" value="Polyketide_synthase_type-III"/>
</dbReference>
<dbReference type="SUPFAM" id="SSF53901">
    <property type="entry name" value="Thiolase-like"/>
    <property type="match status" value="2"/>
</dbReference>
<dbReference type="EMBL" id="BMIQ01000003">
    <property type="protein sequence ID" value="GGE05471.1"/>
    <property type="molecule type" value="Genomic_DNA"/>
</dbReference>
<dbReference type="Pfam" id="PF02797">
    <property type="entry name" value="Chal_sti_synt_C"/>
    <property type="match status" value="1"/>
</dbReference>
<dbReference type="GO" id="GO:0030639">
    <property type="term" value="P:polyketide biosynthetic process"/>
    <property type="evidence" value="ECO:0007669"/>
    <property type="project" value="TreeGrafter"/>
</dbReference>
<dbReference type="Proteomes" id="UP000644699">
    <property type="component" value="Unassembled WGS sequence"/>
</dbReference>
<feature type="active site" description="Acyl-thioester intermediate" evidence="3">
    <location>
        <position position="152"/>
    </location>
</feature>
<accession>A0A916ZNX6</accession>
<dbReference type="GO" id="GO:0016747">
    <property type="term" value="F:acyltransferase activity, transferring groups other than amino-acyl groups"/>
    <property type="evidence" value="ECO:0007669"/>
    <property type="project" value="InterPro"/>
</dbReference>
<dbReference type="InterPro" id="IPR016039">
    <property type="entry name" value="Thiolase-like"/>
</dbReference>
<dbReference type="Gene3D" id="3.40.47.10">
    <property type="match status" value="2"/>
</dbReference>
<feature type="domain" description="Chalcone/stilbene synthase N-terminal" evidence="4">
    <location>
        <begin position="19"/>
        <end position="214"/>
    </location>
</feature>
<gene>
    <name evidence="6" type="ORF">GCM10011390_25640</name>
</gene>
<evidence type="ECO:0000259" key="5">
    <source>
        <dbReference type="Pfam" id="PF02797"/>
    </source>
</evidence>
<protein>
    <submittedName>
        <fullName evidence="6">Naringenin-chalcone synthase</fullName>
    </submittedName>
</protein>
<comment type="caution">
    <text evidence="6">The sequence shown here is derived from an EMBL/GenBank/DDBJ whole genome shotgun (WGS) entry which is preliminary data.</text>
</comment>
<dbReference type="Pfam" id="PF00195">
    <property type="entry name" value="Chal_sti_synt_N"/>
    <property type="match status" value="1"/>
</dbReference>
<dbReference type="InterPro" id="IPR001099">
    <property type="entry name" value="Chalcone/stilbene_synt_N"/>
</dbReference>
<reference evidence="6" key="1">
    <citation type="journal article" date="2014" name="Int. J. Syst. Evol. Microbiol.">
        <title>Complete genome sequence of Corynebacterium casei LMG S-19264T (=DSM 44701T), isolated from a smear-ripened cheese.</title>
        <authorList>
            <consortium name="US DOE Joint Genome Institute (JGI-PGF)"/>
            <person name="Walter F."/>
            <person name="Albersmeier A."/>
            <person name="Kalinowski J."/>
            <person name="Ruckert C."/>
        </authorList>
    </citation>
    <scope>NUCLEOTIDE SEQUENCE</scope>
    <source>
        <strain evidence="6">CGMCC 1.15367</strain>
    </source>
</reference>